<keyword evidence="7" id="KW-1185">Reference proteome</keyword>
<evidence type="ECO:0000256" key="2">
    <source>
        <dbReference type="ARBA" id="ARBA00022884"/>
    </source>
</evidence>
<feature type="domain" description="RRM" evidence="5">
    <location>
        <begin position="43"/>
        <end position="129"/>
    </location>
</feature>
<organism evidence="6 7">
    <name type="scientific">Lichtheimia corymbifera JMRC:FSU:9682</name>
    <dbReference type="NCBI Taxonomy" id="1263082"/>
    <lineage>
        <taxon>Eukaryota</taxon>
        <taxon>Fungi</taxon>
        <taxon>Fungi incertae sedis</taxon>
        <taxon>Mucoromycota</taxon>
        <taxon>Mucoromycotina</taxon>
        <taxon>Mucoromycetes</taxon>
        <taxon>Mucorales</taxon>
        <taxon>Lichtheimiaceae</taxon>
        <taxon>Lichtheimia</taxon>
    </lineage>
</organism>
<dbReference type="Proteomes" id="UP000027586">
    <property type="component" value="Unassembled WGS sequence"/>
</dbReference>
<keyword evidence="2 3" id="KW-0694">RNA-binding</keyword>
<name>A0A068SEZ6_9FUNG</name>
<dbReference type="EMBL" id="CBTN010000076">
    <property type="protein sequence ID" value="CDH59846.1"/>
    <property type="molecule type" value="Genomic_DNA"/>
</dbReference>
<dbReference type="Gene3D" id="3.30.70.330">
    <property type="match status" value="2"/>
</dbReference>
<dbReference type="CDD" id="cd12245">
    <property type="entry name" value="RRM_scw1_like"/>
    <property type="match status" value="1"/>
</dbReference>
<gene>
    <name evidence="6" type="ORF">LCOR_10649.1</name>
</gene>
<feature type="compositionally biased region" description="Low complexity" evidence="4">
    <location>
        <begin position="256"/>
        <end position="265"/>
    </location>
</feature>
<dbReference type="OrthoDB" id="431169at2759"/>
<evidence type="ECO:0000259" key="5">
    <source>
        <dbReference type="PROSITE" id="PS50102"/>
    </source>
</evidence>
<reference evidence="6" key="1">
    <citation type="submission" date="2013-08" db="EMBL/GenBank/DDBJ databases">
        <title>Gene expansion shapes genome architecture in the human pathogen Lichtheimia corymbifera: an evolutionary genomics analysis in the ancient terrestrial Mucorales (Mucoromycotina).</title>
        <authorList>
            <person name="Schwartze V.U."/>
            <person name="Winter S."/>
            <person name="Shelest E."/>
            <person name="Marcet-Houben M."/>
            <person name="Horn F."/>
            <person name="Wehner S."/>
            <person name="Hoffmann K."/>
            <person name="Riege K."/>
            <person name="Sammeth M."/>
            <person name="Nowrousian M."/>
            <person name="Valiante V."/>
            <person name="Linde J."/>
            <person name="Jacobsen I.D."/>
            <person name="Marz M."/>
            <person name="Brakhage A.A."/>
            <person name="Gabaldon T."/>
            <person name="Bocker S."/>
            <person name="Voigt K."/>
        </authorList>
    </citation>
    <scope>NUCLEOTIDE SEQUENCE [LARGE SCALE GENOMIC DNA]</scope>
    <source>
        <strain evidence="6">FSU 9682</strain>
    </source>
</reference>
<dbReference type="PROSITE" id="PS50102">
    <property type="entry name" value="RRM"/>
    <property type="match status" value="2"/>
</dbReference>
<dbReference type="SMART" id="SM00360">
    <property type="entry name" value="RRM"/>
    <property type="match status" value="2"/>
</dbReference>
<accession>A0A068SEZ6</accession>
<dbReference type="FunFam" id="3.30.70.330:FF:000089">
    <property type="entry name" value="RNA binding protein"/>
    <property type="match status" value="1"/>
</dbReference>
<feature type="region of interest" description="Disordered" evidence="4">
    <location>
        <begin position="419"/>
        <end position="443"/>
    </location>
</feature>
<dbReference type="GO" id="GO:0003723">
    <property type="term" value="F:RNA binding"/>
    <property type="evidence" value="ECO:0007669"/>
    <property type="project" value="UniProtKB-UniRule"/>
</dbReference>
<feature type="compositionally biased region" description="Low complexity" evidence="4">
    <location>
        <begin position="291"/>
        <end position="310"/>
    </location>
</feature>
<dbReference type="AlphaFoldDB" id="A0A068SEZ6"/>
<evidence type="ECO:0000313" key="6">
    <source>
        <dbReference type="EMBL" id="CDH59846.1"/>
    </source>
</evidence>
<dbReference type="InterPro" id="IPR000504">
    <property type="entry name" value="RRM_dom"/>
</dbReference>
<feature type="domain" description="RRM" evidence="5">
    <location>
        <begin position="338"/>
        <end position="415"/>
    </location>
</feature>
<dbReference type="STRING" id="1263082.A0A068SEZ6"/>
<evidence type="ECO:0000313" key="7">
    <source>
        <dbReference type="Proteomes" id="UP000027586"/>
    </source>
</evidence>
<dbReference type="PANTHER" id="PTHR10501">
    <property type="entry name" value="U1 SMALL NUCLEAR RIBONUCLEOPROTEIN A/U2 SMALL NUCLEAR RIBONUCLEOPROTEIN B"/>
    <property type="match status" value="1"/>
</dbReference>
<dbReference type="InterPro" id="IPR035979">
    <property type="entry name" value="RBD_domain_sf"/>
</dbReference>
<evidence type="ECO:0000256" key="3">
    <source>
        <dbReference type="PROSITE-ProRule" id="PRU00176"/>
    </source>
</evidence>
<dbReference type="SUPFAM" id="SSF54928">
    <property type="entry name" value="RNA-binding domain, RBD"/>
    <property type="match status" value="2"/>
</dbReference>
<sequence>MHSAVGTGLALDMMTSNVNSQQPVLSSSSSLPGNNNATIEEISTIFVVGFPDDMHEREFQNMFIFSPGFEAATLKSPSKEQEDDNGRKQTIGFAKFRTRFEALEARDILNGRKVDAEKGSVLKAEMAKKNLHTKRGLSIDPYHPLASSSSTTSKRYSIGNIVPTTPSHASAYEAFHSVPPALPSDRHPPNPDFYPDLLSPGGTTHVFPDAMFAGSTSVNGSGGDLFLSRFNHRMSSSKGSIDEDRFMPPPPPPQHPTASSTAAAAAPPPPPTFLQTLPEEPDSCSLDARLNGLSISTSTTTSNGGLPSPGITSPTFRSFAIPPPPPSMTTADQHPPCNTLYVGNLPHNTNEEELRAMFSQCIGYQRLCFSNKHNGPMCFVEFDDVACATHAMQDLYGKMLSNSTKGGIRLSFSKNPLGVRPADVGRRESQPLALFDQQQQQFS</sequence>
<feature type="region of interest" description="Disordered" evidence="4">
    <location>
        <begin position="138"/>
        <end position="159"/>
    </location>
</feature>
<proteinExistence type="predicted"/>
<comment type="caution">
    <text evidence="6">The sequence shown here is derived from an EMBL/GenBank/DDBJ whole genome shotgun (WGS) entry which is preliminary data.</text>
</comment>
<keyword evidence="1" id="KW-0597">Phosphoprotein</keyword>
<dbReference type="InterPro" id="IPR012677">
    <property type="entry name" value="Nucleotide-bd_a/b_plait_sf"/>
</dbReference>
<protein>
    <submittedName>
        <fullName evidence="6">Rna binding protein</fullName>
    </submittedName>
</protein>
<dbReference type="Pfam" id="PF00076">
    <property type="entry name" value="RRM_1"/>
    <property type="match status" value="1"/>
</dbReference>
<evidence type="ECO:0000256" key="4">
    <source>
        <dbReference type="SAM" id="MobiDB-lite"/>
    </source>
</evidence>
<dbReference type="VEuPathDB" id="FungiDB:LCOR_10649.1"/>
<evidence type="ECO:0000256" key="1">
    <source>
        <dbReference type="ARBA" id="ARBA00022553"/>
    </source>
</evidence>
<feature type="region of interest" description="Disordered" evidence="4">
    <location>
        <begin position="236"/>
        <end position="335"/>
    </location>
</feature>